<gene>
    <name evidence="2" type="ORF">A11A3_12420</name>
</gene>
<reference evidence="2 3" key="1">
    <citation type="journal article" date="2012" name="J. Bacteriol.">
        <title>Genome Sequence of the Alkane-Degrading Bacterium Alcanivorax hongdengensis Type Strain A-11-3.</title>
        <authorList>
            <person name="Lai Q."/>
            <person name="Shao Z."/>
        </authorList>
    </citation>
    <scope>NUCLEOTIDE SEQUENCE [LARGE SCALE GENOMIC DNA]</scope>
    <source>
        <strain evidence="2 3">A-11-3</strain>
    </source>
</reference>
<dbReference type="Proteomes" id="UP000010164">
    <property type="component" value="Unassembled WGS sequence"/>
</dbReference>
<evidence type="ECO:0000256" key="1">
    <source>
        <dbReference type="SAM" id="SignalP"/>
    </source>
</evidence>
<organism evidence="2 3">
    <name type="scientific">Alcanivorax hongdengensis A-11-3</name>
    <dbReference type="NCBI Taxonomy" id="1177179"/>
    <lineage>
        <taxon>Bacteria</taxon>
        <taxon>Pseudomonadati</taxon>
        <taxon>Pseudomonadota</taxon>
        <taxon>Gammaproteobacteria</taxon>
        <taxon>Oceanospirillales</taxon>
        <taxon>Alcanivoracaceae</taxon>
        <taxon>Alcanivorax</taxon>
    </lineage>
</organism>
<comment type="caution">
    <text evidence="2">The sequence shown here is derived from an EMBL/GenBank/DDBJ whole genome shotgun (WGS) entry which is preliminary data.</text>
</comment>
<dbReference type="OrthoDB" id="6366074at2"/>
<feature type="signal peptide" evidence="1">
    <location>
        <begin position="1"/>
        <end position="20"/>
    </location>
</feature>
<accession>L0WD18</accession>
<dbReference type="AlphaFoldDB" id="L0WD18"/>
<dbReference type="PATRIC" id="fig|1177179.3.peg.2474"/>
<evidence type="ECO:0000313" key="3">
    <source>
        <dbReference type="Proteomes" id="UP000010164"/>
    </source>
</evidence>
<protein>
    <submittedName>
        <fullName evidence="2">Uncharacterized protein</fullName>
    </submittedName>
</protein>
<sequence length="151" mass="15603">MKTTRRLAAALLGWPALTMAGPASLAAPSPVMEVRYCECAVSSPEAPSPRPLPGFMAEARSLAVGVTAGQPGYLAIDGLSLSYTLHRVSGPSGPWRLQFIGRYTAPAGQSRAQGTVTVDQGEWVALFGGHQAGSHGDSDTGVAVRLLTTSP</sequence>
<evidence type="ECO:0000313" key="2">
    <source>
        <dbReference type="EMBL" id="EKF73645.1"/>
    </source>
</evidence>
<dbReference type="EMBL" id="AMRJ01000021">
    <property type="protein sequence ID" value="EKF73645.1"/>
    <property type="molecule type" value="Genomic_DNA"/>
</dbReference>
<name>L0WD18_9GAMM</name>
<keyword evidence="1" id="KW-0732">Signal</keyword>
<feature type="chain" id="PRO_5003947872" evidence="1">
    <location>
        <begin position="21"/>
        <end position="151"/>
    </location>
</feature>
<dbReference type="RefSeq" id="WP_008929656.1">
    <property type="nucleotide sequence ID" value="NZ_AMRJ01000021.1"/>
</dbReference>
<proteinExistence type="predicted"/>
<keyword evidence="3" id="KW-1185">Reference proteome</keyword>